<comment type="caution">
    <text evidence="2">The sequence shown here is derived from an EMBL/GenBank/DDBJ whole genome shotgun (WGS) entry which is preliminary data.</text>
</comment>
<gene>
    <name evidence="2" type="ORF">M9Y10_023850</name>
</gene>
<reference evidence="2 3" key="1">
    <citation type="submission" date="2024-04" db="EMBL/GenBank/DDBJ databases">
        <title>Tritrichomonas musculus Genome.</title>
        <authorList>
            <person name="Alves-Ferreira E."/>
            <person name="Grigg M."/>
            <person name="Lorenzi H."/>
            <person name="Galac M."/>
        </authorList>
    </citation>
    <scope>NUCLEOTIDE SEQUENCE [LARGE SCALE GENOMIC DNA]</scope>
    <source>
        <strain evidence="2 3">EAF2021</strain>
    </source>
</reference>
<organism evidence="2 3">
    <name type="scientific">Tritrichomonas musculus</name>
    <dbReference type="NCBI Taxonomy" id="1915356"/>
    <lineage>
        <taxon>Eukaryota</taxon>
        <taxon>Metamonada</taxon>
        <taxon>Parabasalia</taxon>
        <taxon>Tritrichomonadida</taxon>
        <taxon>Tritrichomonadidae</taxon>
        <taxon>Tritrichomonas</taxon>
    </lineage>
</organism>
<dbReference type="PANTHER" id="PTHR44167:SF18">
    <property type="entry name" value="PROTEIN KINASE DOMAIN-CONTAINING PROTEIN"/>
    <property type="match status" value="1"/>
</dbReference>
<evidence type="ECO:0000259" key="1">
    <source>
        <dbReference type="PROSITE" id="PS50011"/>
    </source>
</evidence>
<evidence type="ECO:0000313" key="2">
    <source>
        <dbReference type="EMBL" id="KAK8895387.1"/>
    </source>
</evidence>
<dbReference type="PANTHER" id="PTHR44167">
    <property type="entry name" value="OVARIAN-SPECIFIC SERINE/THREONINE-PROTEIN KINASE LOK-RELATED"/>
    <property type="match status" value="1"/>
</dbReference>
<dbReference type="EMBL" id="JAPFFF010000003">
    <property type="protein sequence ID" value="KAK8895387.1"/>
    <property type="molecule type" value="Genomic_DNA"/>
</dbReference>
<dbReference type="Gene3D" id="1.10.510.10">
    <property type="entry name" value="Transferase(Phosphotransferase) domain 1"/>
    <property type="match status" value="1"/>
</dbReference>
<dbReference type="Proteomes" id="UP001470230">
    <property type="component" value="Unassembled WGS sequence"/>
</dbReference>
<proteinExistence type="predicted"/>
<feature type="domain" description="Protein kinase" evidence="1">
    <location>
        <begin position="45"/>
        <end position="376"/>
    </location>
</feature>
<dbReference type="PROSITE" id="PS50011">
    <property type="entry name" value="PROTEIN_KINASE_DOM"/>
    <property type="match status" value="1"/>
</dbReference>
<dbReference type="SUPFAM" id="SSF56112">
    <property type="entry name" value="Protein kinase-like (PK-like)"/>
    <property type="match status" value="1"/>
</dbReference>
<dbReference type="InterPro" id="IPR000719">
    <property type="entry name" value="Prot_kinase_dom"/>
</dbReference>
<dbReference type="SMART" id="SM00220">
    <property type="entry name" value="S_TKc"/>
    <property type="match status" value="1"/>
</dbReference>
<evidence type="ECO:0000313" key="3">
    <source>
        <dbReference type="Proteomes" id="UP001470230"/>
    </source>
</evidence>
<sequence length="410" mass="47866">MKNNQKRENKINTSAFDTNDYQKMTYEDRINSVITKVKGCIEGDVTIINKLGFGGLGTVYRVNTTISGESVDIAQKAFYEGKDLKRAEDDYVELYNNWQITKYISKNIKTIAKDPFLCECIEKVPLLFTTHEQRRILEKENTPEEEYIAAQKASELKEGIFFEIKGNQNLEEIISSKKNELTFEDRRKLLLDILMGGTILDKVGIIQRDLNCENIQIDIHSNDGKPRAYLVDFGKAVHKAIIHIFDDDESKKRDYCGPFFYSAPPEAYDDEEKEEIIFGDKYNSFNIGLLMFPLFFDVEGENLMYNFKWSNNEDIVHHRKNLFECLDEIVDKLNKNRDKPYNVKQISFIKKIMSKLINTNVDKRANAEKVARKIYEKETEIIQQIAKERLSFNDMQKCNNYQMMTKNILD</sequence>
<accession>A0ABR2KW98</accession>
<dbReference type="Pfam" id="PF00069">
    <property type="entry name" value="Pkinase"/>
    <property type="match status" value="1"/>
</dbReference>
<dbReference type="InterPro" id="IPR011009">
    <property type="entry name" value="Kinase-like_dom_sf"/>
</dbReference>
<protein>
    <recommendedName>
        <fullName evidence="1">Protein kinase domain-containing protein</fullName>
    </recommendedName>
</protein>
<name>A0ABR2KW98_9EUKA</name>
<keyword evidence="3" id="KW-1185">Reference proteome</keyword>